<dbReference type="Gene3D" id="3.30.450.40">
    <property type="match status" value="2"/>
</dbReference>
<dbReference type="GeneID" id="106667099"/>
<keyword evidence="6" id="KW-1185">Reference proteome</keyword>
<dbReference type="RefSeq" id="XP_014250286.1">
    <property type="nucleotide sequence ID" value="XM_014394800.2"/>
</dbReference>
<proteinExistence type="predicted"/>
<dbReference type="PANTHER" id="PTHR11347">
    <property type="entry name" value="CYCLIC NUCLEOTIDE PHOSPHODIESTERASE"/>
    <property type="match status" value="1"/>
</dbReference>
<dbReference type="Gene3D" id="1.10.1300.10">
    <property type="entry name" value="3'5'-cyclic nucleotide phosphodiesterase, catalytic domain"/>
    <property type="match status" value="1"/>
</dbReference>
<feature type="compositionally biased region" description="Acidic residues" evidence="3">
    <location>
        <begin position="749"/>
        <end position="762"/>
    </location>
</feature>
<protein>
    <recommendedName>
        <fullName evidence="4">PDEase domain-containing protein</fullName>
    </recommendedName>
</protein>
<name>A0A8I6THU7_CIMLE</name>
<evidence type="ECO:0000256" key="3">
    <source>
        <dbReference type="SAM" id="MobiDB-lite"/>
    </source>
</evidence>
<reference evidence="5" key="1">
    <citation type="submission" date="2022-01" db="UniProtKB">
        <authorList>
            <consortium name="EnsemblMetazoa"/>
        </authorList>
    </citation>
    <scope>IDENTIFICATION</scope>
</reference>
<feature type="region of interest" description="Disordered" evidence="3">
    <location>
        <begin position="740"/>
        <end position="762"/>
    </location>
</feature>
<dbReference type="SUPFAM" id="SSF55781">
    <property type="entry name" value="GAF domain-like"/>
    <property type="match status" value="1"/>
</dbReference>
<evidence type="ECO:0000256" key="2">
    <source>
        <dbReference type="ARBA" id="ARBA00022801"/>
    </source>
</evidence>
<dbReference type="Pfam" id="PF00233">
    <property type="entry name" value="PDEase_I"/>
    <property type="match status" value="1"/>
</dbReference>
<dbReference type="OrthoDB" id="295473at2759"/>
<keyword evidence="1" id="KW-0479">Metal-binding</keyword>
<feature type="domain" description="PDEase" evidence="4">
    <location>
        <begin position="396"/>
        <end position="719"/>
    </location>
</feature>
<dbReference type="GO" id="GO:0046872">
    <property type="term" value="F:metal ion binding"/>
    <property type="evidence" value="ECO:0007669"/>
    <property type="project" value="UniProtKB-KW"/>
</dbReference>
<dbReference type="EnsemblMetazoa" id="XM_014394800.2">
    <property type="protein sequence ID" value="XP_014250286.1"/>
    <property type="gene ID" value="LOC106667099"/>
</dbReference>
<dbReference type="PROSITE" id="PS51845">
    <property type="entry name" value="PDEASE_I_2"/>
    <property type="match status" value="1"/>
</dbReference>
<dbReference type="OMA" id="CICIFRI"/>
<evidence type="ECO:0000256" key="1">
    <source>
        <dbReference type="ARBA" id="ARBA00022723"/>
    </source>
</evidence>
<organism evidence="5 6">
    <name type="scientific">Cimex lectularius</name>
    <name type="common">Bed bug</name>
    <name type="synonym">Acanthia lectularia</name>
    <dbReference type="NCBI Taxonomy" id="79782"/>
    <lineage>
        <taxon>Eukaryota</taxon>
        <taxon>Metazoa</taxon>
        <taxon>Ecdysozoa</taxon>
        <taxon>Arthropoda</taxon>
        <taxon>Hexapoda</taxon>
        <taxon>Insecta</taxon>
        <taxon>Pterygota</taxon>
        <taxon>Neoptera</taxon>
        <taxon>Paraneoptera</taxon>
        <taxon>Hemiptera</taxon>
        <taxon>Heteroptera</taxon>
        <taxon>Panheteroptera</taxon>
        <taxon>Cimicomorpha</taxon>
        <taxon>Cimicidae</taxon>
        <taxon>Cimex</taxon>
    </lineage>
</organism>
<dbReference type="KEGG" id="clec:106667099"/>
<dbReference type="GO" id="GO:0004114">
    <property type="term" value="F:3',5'-cyclic-nucleotide phosphodiesterase activity"/>
    <property type="evidence" value="ECO:0007669"/>
    <property type="project" value="InterPro"/>
</dbReference>
<evidence type="ECO:0000313" key="5">
    <source>
        <dbReference type="EnsemblMetazoa" id="XP_014250286.1"/>
    </source>
</evidence>
<keyword evidence="2" id="KW-0378">Hydrolase</keyword>
<sequence>MYFYAEDSQGKTVDLDEAKNHANDVILRESVPADLLKLFCTLIQRSSLDLFVHINNYLRRVTSGESSFVLYFSQLVKEGIISVIGENILSPQIRLTHNDPLFGTLLSYSESIIINTRCLPEQLIEEINSDLFSHQHSGALRQVLFIPIYGPGEVAPVFWVGLANSEQNMEAAQRDEALVFESCRYCVALIKNTLRYEEMRQHHIRLKLLISAIWDCSKHIDDMGVLNNILKEKSCEIFECETCSIYLKEDRKLVSRTTEYGSPFDFHNRGLYDIVIPVGLGYTGSVAASGEIVSTTKYQITGQIDFCTALDKYSGQETRNLMAFPMPFKDIPVYGVMEVANKVEKNNFTKVDEMYAMCFGKLAGSLLYHSLHLRKTSANYENKEIINSFLLRHMKVKNRDIHDLFRVLDIPDIESYYSPTCLPSSTNENETVLVIINIFSELDIITHYGIPPIKLLRFILNVKKSHQKLPFFNWFHTFCCFQFAFMLVATHELVQKEYLLEIEVFAMLLAVLCHHMDYRGSLSCFQLTTGNVLESLYSSPGQLSRHYAIGQTFRLLNDPSCSILENVSDDQYKKILLLIDKMILATDLADHLNRMYVYEDLIGRVFNFELEEDRELLYQLIIGCIEMNDYARPWKHLREVAPRIFNEFLRQNDEPYAEGVFNFPDLTYRPKMAECHNLFLTSSVLPSFEKLCKIIPSVSSFIPIVKLNLEAWVTIRNKIKKEKTDNIMDVLLTEFEIREEPTPVAPLPDEAEESDYSEGDDQ</sequence>
<dbReference type="AlphaFoldDB" id="A0A8I6THU7"/>
<dbReference type="SUPFAM" id="SSF109604">
    <property type="entry name" value="HD-domain/PDEase-like"/>
    <property type="match status" value="1"/>
</dbReference>
<dbReference type="InterPro" id="IPR002073">
    <property type="entry name" value="PDEase_catalytic_dom"/>
</dbReference>
<evidence type="ECO:0000313" key="6">
    <source>
        <dbReference type="Proteomes" id="UP000494040"/>
    </source>
</evidence>
<dbReference type="InterPro" id="IPR036971">
    <property type="entry name" value="PDEase_catalytic_dom_sf"/>
</dbReference>
<accession>A0A8I6THU7</accession>
<dbReference type="InterPro" id="IPR029016">
    <property type="entry name" value="GAF-like_dom_sf"/>
</dbReference>
<dbReference type="Proteomes" id="UP000494040">
    <property type="component" value="Unassembled WGS sequence"/>
</dbReference>
<dbReference type="GO" id="GO:0007165">
    <property type="term" value="P:signal transduction"/>
    <property type="evidence" value="ECO:0007669"/>
    <property type="project" value="InterPro"/>
</dbReference>
<evidence type="ECO:0000259" key="4">
    <source>
        <dbReference type="PROSITE" id="PS51845"/>
    </source>
</evidence>